<dbReference type="Proteomes" id="UP000235826">
    <property type="component" value="Chromosome"/>
</dbReference>
<dbReference type="CDD" id="cd08977">
    <property type="entry name" value="SusD"/>
    <property type="match status" value="1"/>
</dbReference>
<evidence type="ECO:0000259" key="8">
    <source>
        <dbReference type="Pfam" id="PF14322"/>
    </source>
</evidence>
<reference evidence="9 10" key="1">
    <citation type="submission" date="2018-01" db="EMBL/GenBank/DDBJ databases">
        <title>Complete genome sequence of Flavivirga eckloniae ECD14 isolated from seaweed Ecklonia cava.</title>
        <authorList>
            <person name="Lee J.H."/>
            <person name="Baik K.S."/>
            <person name="Seong C.N."/>
        </authorList>
    </citation>
    <scope>NUCLEOTIDE SEQUENCE [LARGE SCALE GENOMIC DNA]</scope>
    <source>
        <strain evidence="9 10">ECD14</strain>
    </source>
</reference>
<evidence type="ECO:0000256" key="1">
    <source>
        <dbReference type="ARBA" id="ARBA00004442"/>
    </source>
</evidence>
<keyword evidence="10" id="KW-1185">Reference proteome</keyword>
<dbReference type="PROSITE" id="PS51257">
    <property type="entry name" value="PROKAR_LIPOPROTEIN"/>
    <property type="match status" value="1"/>
</dbReference>
<evidence type="ECO:0000256" key="5">
    <source>
        <dbReference type="ARBA" id="ARBA00023237"/>
    </source>
</evidence>
<dbReference type="EMBL" id="CP025791">
    <property type="protein sequence ID" value="AUP79764.1"/>
    <property type="molecule type" value="Genomic_DNA"/>
</dbReference>
<dbReference type="AlphaFoldDB" id="A0A2K9PRS0"/>
<feature type="domain" description="SusD-like N-terminal" evidence="8">
    <location>
        <begin position="30"/>
        <end position="225"/>
    </location>
</feature>
<dbReference type="Gene3D" id="1.25.40.390">
    <property type="match status" value="1"/>
</dbReference>
<organism evidence="9 10">
    <name type="scientific">Flavivirga eckloniae</name>
    <dbReference type="NCBI Taxonomy" id="1803846"/>
    <lineage>
        <taxon>Bacteria</taxon>
        <taxon>Pseudomonadati</taxon>
        <taxon>Bacteroidota</taxon>
        <taxon>Flavobacteriia</taxon>
        <taxon>Flavobacteriales</taxon>
        <taxon>Flavobacteriaceae</taxon>
        <taxon>Flavivirga</taxon>
    </lineage>
</organism>
<evidence type="ECO:0000313" key="10">
    <source>
        <dbReference type="Proteomes" id="UP000235826"/>
    </source>
</evidence>
<evidence type="ECO:0000256" key="6">
    <source>
        <dbReference type="SAM" id="SignalP"/>
    </source>
</evidence>
<feature type="domain" description="RagB/SusD" evidence="7">
    <location>
        <begin position="264"/>
        <end position="498"/>
    </location>
</feature>
<accession>A0A2K9PRS0</accession>
<dbReference type="InterPro" id="IPR011990">
    <property type="entry name" value="TPR-like_helical_dom_sf"/>
</dbReference>
<dbReference type="SUPFAM" id="SSF48452">
    <property type="entry name" value="TPR-like"/>
    <property type="match status" value="1"/>
</dbReference>
<name>A0A2K9PRS0_9FLAO</name>
<evidence type="ECO:0000259" key="7">
    <source>
        <dbReference type="Pfam" id="PF07980"/>
    </source>
</evidence>
<feature type="signal peptide" evidence="6">
    <location>
        <begin position="1"/>
        <end position="21"/>
    </location>
</feature>
<dbReference type="Pfam" id="PF14322">
    <property type="entry name" value="SusD-like_3"/>
    <property type="match status" value="1"/>
</dbReference>
<dbReference type="GO" id="GO:0009279">
    <property type="term" value="C:cell outer membrane"/>
    <property type="evidence" value="ECO:0007669"/>
    <property type="project" value="UniProtKB-SubCell"/>
</dbReference>
<protein>
    <recommendedName>
        <fullName evidence="11">RagB/SusD family nutrient uptake outer membrane protein</fullName>
    </recommendedName>
</protein>
<evidence type="ECO:0000313" key="9">
    <source>
        <dbReference type="EMBL" id="AUP79764.1"/>
    </source>
</evidence>
<dbReference type="Pfam" id="PF07980">
    <property type="entry name" value="SusD_RagB"/>
    <property type="match status" value="1"/>
</dbReference>
<comment type="subcellular location">
    <subcellularLocation>
        <location evidence="1">Cell outer membrane</location>
    </subcellularLocation>
</comment>
<dbReference type="OrthoDB" id="5694214at2"/>
<dbReference type="KEGG" id="fek:C1H87_14045"/>
<evidence type="ECO:0000256" key="2">
    <source>
        <dbReference type="ARBA" id="ARBA00006275"/>
    </source>
</evidence>
<keyword evidence="3 6" id="KW-0732">Signal</keyword>
<dbReference type="InterPro" id="IPR012944">
    <property type="entry name" value="SusD_RagB_dom"/>
</dbReference>
<dbReference type="InterPro" id="IPR033985">
    <property type="entry name" value="SusD-like_N"/>
</dbReference>
<keyword evidence="4" id="KW-0472">Membrane</keyword>
<proteinExistence type="inferred from homology"/>
<keyword evidence="5" id="KW-0998">Cell outer membrane</keyword>
<dbReference type="RefSeq" id="WP_102756417.1">
    <property type="nucleotide sequence ID" value="NZ_CP025791.1"/>
</dbReference>
<sequence>MKTKIKLSIIYLITISLFVVSCDDDVTVENKNELSQDTFFSSLAQIESAANAAYAQLQNGGLYQRFGYVLPDAFSDESESGGDPNFVTPFNFAITPSLEHTTRYWNNCYNGIGACNFVIGNEDTMRSKIVGSDFSEEDVDDAVGQAHFLRGVYFYLLVKRYGGVPLLLETQKTIEPLPRSTADEVYESIVSDFNIASNMLYDKNSTEKGRATSGAALGMLGKVYLHREMYEEAKATFAKIQDYSLLPLEEYNDNFNDSGEFNDESMFEVSFSGESTQSDLWSQTGIGVSEVTFHAQEYTGWGNLKPSNKMVAEFEDNDPRLKSAIIQNGDTFGPQNDQVWPNDTRWFKFSQLYDNNAIVQNGSTNARFLRYADIVLMQAEAEHKLGNDMAAIGYLNQIRERVEMPLYGTPEMDSAGYPVDTSDGVFKAIVHERMIELCAEQHRFDDLIRWNLDAQEITTNNAGESRGYNPDVHRLMPIPQIEIDTNDKITPDDQNPGY</sequence>
<evidence type="ECO:0000256" key="3">
    <source>
        <dbReference type="ARBA" id="ARBA00022729"/>
    </source>
</evidence>
<feature type="chain" id="PRO_5014927615" description="RagB/SusD family nutrient uptake outer membrane protein" evidence="6">
    <location>
        <begin position="22"/>
        <end position="498"/>
    </location>
</feature>
<evidence type="ECO:0000256" key="4">
    <source>
        <dbReference type="ARBA" id="ARBA00023136"/>
    </source>
</evidence>
<gene>
    <name evidence="9" type="ORF">C1H87_14045</name>
</gene>
<evidence type="ECO:0008006" key="11">
    <source>
        <dbReference type="Google" id="ProtNLM"/>
    </source>
</evidence>
<comment type="similarity">
    <text evidence="2">Belongs to the SusD family.</text>
</comment>